<comment type="caution">
    <text evidence="1">The sequence shown here is derived from an EMBL/GenBank/DDBJ whole genome shotgun (WGS) entry which is preliminary data.</text>
</comment>
<gene>
    <name evidence="1" type="ORF">CEXT_663871</name>
</gene>
<protein>
    <submittedName>
        <fullName evidence="1">Uncharacterized protein</fullName>
    </submittedName>
</protein>
<accession>A0AAV4VAT9</accession>
<dbReference type="Proteomes" id="UP001054945">
    <property type="component" value="Unassembled WGS sequence"/>
</dbReference>
<sequence length="80" mass="9222">MDDNGGQIVCSSEGRSLLFATPFVIPRMKMHPPPRPSLHPTHREWMDLPIVSPSEKEELADVSMVCWVRLYVICQIILRY</sequence>
<keyword evidence="2" id="KW-1185">Reference proteome</keyword>
<proteinExistence type="predicted"/>
<name>A0AAV4VAT9_CAEEX</name>
<organism evidence="1 2">
    <name type="scientific">Caerostris extrusa</name>
    <name type="common">Bark spider</name>
    <name type="synonym">Caerostris bankana</name>
    <dbReference type="NCBI Taxonomy" id="172846"/>
    <lineage>
        <taxon>Eukaryota</taxon>
        <taxon>Metazoa</taxon>
        <taxon>Ecdysozoa</taxon>
        <taxon>Arthropoda</taxon>
        <taxon>Chelicerata</taxon>
        <taxon>Arachnida</taxon>
        <taxon>Araneae</taxon>
        <taxon>Araneomorphae</taxon>
        <taxon>Entelegynae</taxon>
        <taxon>Araneoidea</taxon>
        <taxon>Araneidae</taxon>
        <taxon>Caerostris</taxon>
    </lineage>
</organism>
<dbReference type="EMBL" id="BPLR01014231">
    <property type="protein sequence ID" value="GIY67375.1"/>
    <property type="molecule type" value="Genomic_DNA"/>
</dbReference>
<reference evidence="1 2" key="1">
    <citation type="submission" date="2021-06" db="EMBL/GenBank/DDBJ databases">
        <title>Caerostris extrusa draft genome.</title>
        <authorList>
            <person name="Kono N."/>
            <person name="Arakawa K."/>
        </authorList>
    </citation>
    <scope>NUCLEOTIDE SEQUENCE [LARGE SCALE GENOMIC DNA]</scope>
</reference>
<evidence type="ECO:0000313" key="1">
    <source>
        <dbReference type="EMBL" id="GIY67375.1"/>
    </source>
</evidence>
<dbReference type="AlphaFoldDB" id="A0AAV4VAT9"/>
<evidence type="ECO:0000313" key="2">
    <source>
        <dbReference type="Proteomes" id="UP001054945"/>
    </source>
</evidence>